<keyword evidence="5" id="KW-0496">Mitochondrion</keyword>
<dbReference type="Proteomes" id="UP000694415">
    <property type="component" value="Unplaced"/>
</dbReference>
<evidence type="ECO:0000256" key="1">
    <source>
        <dbReference type="ARBA" id="ARBA00004173"/>
    </source>
</evidence>
<sequence length="142" mass="16526">IVAVAVKWAISNRTIWKHLFPIQNEALSSACHKSTYSSLPADYNRKVYLALTSDDRTVVCYHTSVDISYKYTKPISQPDHLHNKEETHKQVLKTILEGKFNGLDQGPIKEQLSKVFFTTKHRWFLHGQFHRHSKKLNPPKDR</sequence>
<dbReference type="InterPro" id="IPR019346">
    <property type="entry name" value="Ribosomal_mL42"/>
</dbReference>
<dbReference type="GeneTree" id="ENSGT00390000010491"/>
<dbReference type="AlphaFoldDB" id="A0A8C6MVI4"/>
<comment type="similarity">
    <text evidence="2">Belongs to the mitochondrion-specific ribosomal protein mL42 family.</text>
</comment>
<keyword evidence="9" id="KW-1185">Reference proteome</keyword>
<protein>
    <recommendedName>
        <fullName evidence="7">Large ribosomal subunit protein mL42</fullName>
    </recommendedName>
</protein>
<evidence type="ECO:0000256" key="6">
    <source>
        <dbReference type="ARBA" id="ARBA00023274"/>
    </source>
</evidence>
<keyword evidence="6" id="KW-0687">Ribonucleoprotein</keyword>
<dbReference type="Ensembl" id="ENSMSIT00000020445.1">
    <property type="protein sequence ID" value="ENSMSIP00000016097.1"/>
    <property type="gene ID" value="ENSMSIG00000013855.1"/>
</dbReference>
<dbReference type="Pfam" id="PF10210">
    <property type="entry name" value="MRP-S32"/>
    <property type="match status" value="1"/>
</dbReference>
<comment type="subcellular location">
    <subcellularLocation>
        <location evidence="1">Mitochondrion</location>
    </subcellularLocation>
</comment>
<evidence type="ECO:0000313" key="9">
    <source>
        <dbReference type="Proteomes" id="UP000694415"/>
    </source>
</evidence>
<proteinExistence type="inferred from homology"/>
<accession>A0A8C6MVI4</accession>
<dbReference type="GO" id="GO:0005762">
    <property type="term" value="C:mitochondrial large ribosomal subunit"/>
    <property type="evidence" value="ECO:0007669"/>
    <property type="project" value="TreeGrafter"/>
</dbReference>
<keyword evidence="3" id="KW-0809">Transit peptide</keyword>
<evidence type="ECO:0000256" key="4">
    <source>
        <dbReference type="ARBA" id="ARBA00022980"/>
    </source>
</evidence>
<dbReference type="PANTHER" id="PTHR13450">
    <property type="entry name" value="MITOCHONDRIAL 39S RIBOSOMAL PROTEIN L42"/>
    <property type="match status" value="1"/>
</dbReference>
<keyword evidence="4" id="KW-0689">Ribosomal protein</keyword>
<organism evidence="8 9">
    <name type="scientific">Mus spicilegus</name>
    <name type="common">Mound-building mouse</name>
    <dbReference type="NCBI Taxonomy" id="10103"/>
    <lineage>
        <taxon>Eukaryota</taxon>
        <taxon>Metazoa</taxon>
        <taxon>Chordata</taxon>
        <taxon>Craniata</taxon>
        <taxon>Vertebrata</taxon>
        <taxon>Euteleostomi</taxon>
        <taxon>Mammalia</taxon>
        <taxon>Eutheria</taxon>
        <taxon>Euarchontoglires</taxon>
        <taxon>Glires</taxon>
        <taxon>Rodentia</taxon>
        <taxon>Myomorpha</taxon>
        <taxon>Muroidea</taxon>
        <taxon>Muridae</taxon>
        <taxon>Murinae</taxon>
        <taxon>Mus</taxon>
        <taxon>Mus</taxon>
    </lineage>
</organism>
<evidence type="ECO:0000256" key="5">
    <source>
        <dbReference type="ARBA" id="ARBA00023128"/>
    </source>
</evidence>
<evidence type="ECO:0000256" key="7">
    <source>
        <dbReference type="ARBA" id="ARBA00035189"/>
    </source>
</evidence>
<dbReference type="PANTHER" id="PTHR13450:SF4">
    <property type="entry name" value="LARGE RIBOSOMAL SUBUNIT PROTEIN ML42"/>
    <property type="match status" value="1"/>
</dbReference>
<evidence type="ECO:0000256" key="3">
    <source>
        <dbReference type="ARBA" id="ARBA00022946"/>
    </source>
</evidence>
<name>A0A8C6MVI4_MUSSI</name>
<evidence type="ECO:0000313" key="8">
    <source>
        <dbReference type="Ensembl" id="ENSMSIP00000016097.1"/>
    </source>
</evidence>
<reference evidence="8" key="1">
    <citation type="submission" date="2025-08" db="UniProtKB">
        <authorList>
            <consortium name="Ensembl"/>
        </authorList>
    </citation>
    <scope>IDENTIFICATION</scope>
</reference>
<evidence type="ECO:0000256" key="2">
    <source>
        <dbReference type="ARBA" id="ARBA00005556"/>
    </source>
</evidence>
<reference evidence="8" key="2">
    <citation type="submission" date="2025-09" db="UniProtKB">
        <authorList>
            <consortium name="Ensembl"/>
        </authorList>
    </citation>
    <scope>IDENTIFICATION</scope>
</reference>